<dbReference type="EMBL" id="RBNJ01001943">
    <property type="protein sequence ID" value="RUS32600.1"/>
    <property type="molecule type" value="Genomic_DNA"/>
</dbReference>
<sequence>MNIPTSEGGFCGVGKYKGSIASPILDRTLNWPKSHQVARDFDDVAIPDSLRHLANSRSGNRAQPIPQLGASKEDDEFEKFAAEGALC</sequence>
<protein>
    <submittedName>
        <fullName evidence="2">Uncharacterized protein</fullName>
    </submittedName>
</protein>
<comment type="caution">
    <text evidence="2">The sequence shown here is derived from an EMBL/GenBank/DDBJ whole genome shotgun (WGS) entry which is preliminary data.</text>
</comment>
<proteinExistence type="predicted"/>
<dbReference type="Proteomes" id="UP000274822">
    <property type="component" value="Unassembled WGS sequence"/>
</dbReference>
<feature type="region of interest" description="Disordered" evidence="1">
    <location>
        <begin position="53"/>
        <end position="74"/>
    </location>
</feature>
<evidence type="ECO:0000313" key="3">
    <source>
        <dbReference type="Proteomes" id="UP000274822"/>
    </source>
</evidence>
<keyword evidence="3" id="KW-1185">Reference proteome</keyword>
<organism evidence="2 3">
    <name type="scientific">Jimgerdemannia flammicorona</name>
    <dbReference type="NCBI Taxonomy" id="994334"/>
    <lineage>
        <taxon>Eukaryota</taxon>
        <taxon>Fungi</taxon>
        <taxon>Fungi incertae sedis</taxon>
        <taxon>Mucoromycota</taxon>
        <taxon>Mucoromycotina</taxon>
        <taxon>Endogonomycetes</taxon>
        <taxon>Endogonales</taxon>
        <taxon>Endogonaceae</taxon>
        <taxon>Jimgerdemannia</taxon>
    </lineage>
</organism>
<evidence type="ECO:0000313" key="2">
    <source>
        <dbReference type="EMBL" id="RUS32600.1"/>
    </source>
</evidence>
<reference evidence="2 3" key="1">
    <citation type="journal article" date="2018" name="New Phytol.">
        <title>Phylogenomics of Endogonaceae and evolution of mycorrhizas within Mucoromycota.</title>
        <authorList>
            <person name="Chang Y."/>
            <person name="Desiro A."/>
            <person name="Na H."/>
            <person name="Sandor L."/>
            <person name="Lipzen A."/>
            <person name="Clum A."/>
            <person name="Barry K."/>
            <person name="Grigoriev I.V."/>
            <person name="Martin F.M."/>
            <person name="Stajich J.E."/>
            <person name="Smith M.E."/>
            <person name="Bonito G."/>
            <person name="Spatafora J.W."/>
        </authorList>
    </citation>
    <scope>NUCLEOTIDE SEQUENCE [LARGE SCALE GENOMIC DNA]</scope>
    <source>
        <strain evidence="2 3">AD002</strain>
    </source>
</reference>
<evidence type="ECO:0000256" key="1">
    <source>
        <dbReference type="SAM" id="MobiDB-lite"/>
    </source>
</evidence>
<name>A0A433QS49_9FUNG</name>
<gene>
    <name evidence="2" type="ORF">BC938DRAFT_474975</name>
</gene>
<accession>A0A433QS49</accession>
<dbReference type="AlphaFoldDB" id="A0A433QS49"/>